<dbReference type="Pfam" id="PF03401">
    <property type="entry name" value="TctC"/>
    <property type="match status" value="1"/>
</dbReference>
<dbReference type="RefSeq" id="WP_047784635.1">
    <property type="nucleotide sequence ID" value="NZ_JZWI01000011.1"/>
</dbReference>
<dbReference type="PATRIC" id="fig|34073.19.peg.2395"/>
<dbReference type="Gene3D" id="3.40.190.150">
    <property type="entry name" value="Bordetella uptake gene, domain 1"/>
    <property type="match status" value="1"/>
</dbReference>
<proteinExistence type="inferred from homology"/>
<name>A0A0H2M1T7_VARPD</name>
<dbReference type="PANTHER" id="PTHR42928:SF5">
    <property type="entry name" value="BLR1237 PROTEIN"/>
    <property type="match status" value="1"/>
</dbReference>
<gene>
    <name evidence="3" type="ORF">VPARA_23350</name>
</gene>
<dbReference type="InterPro" id="IPR005064">
    <property type="entry name" value="BUG"/>
</dbReference>
<feature type="chain" id="PRO_5002597191" evidence="2">
    <location>
        <begin position="26"/>
        <end position="323"/>
    </location>
</feature>
<dbReference type="InterPro" id="IPR042100">
    <property type="entry name" value="Bug_dom1"/>
</dbReference>
<dbReference type="Proteomes" id="UP000035170">
    <property type="component" value="Unassembled WGS sequence"/>
</dbReference>
<evidence type="ECO:0000313" key="4">
    <source>
        <dbReference type="Proteomes" id="UP000035170"/>
    </source>
</evidence>
<dbReference type="EMBL" id="JZWI01000011">
    <property type="protein sequence ID" value="KLN56393.1"/>
    <property type="molecule type" value="Genomic_DNA"/>
</dbReference>
<reference evidence="3 4" key="1">
    <citation type="submission" date="2015-03" db="EMBL/GenBank/DDBJ databases">
        <title>Genome sequence of Variovorax paradoxus TBEA6.</title>
        <authorList>
            <person name="Poehlein A."/>
            <person name="Schuldes J."/>
            <person name="Wuebbeler J.H."/>
            <person name="Hiessl S."/>
            <person name="Steinbuechel A."/>
            <person name="Daniel R."/>
        </authorList>
    </citation>
    <scope>NUCLEOTIDE SEQUENCE [LARGE SCALE GENOMIC DNA]</scope>
    <source>
        <strain evidence="3 4">TBEA6</strain>
    </source>
</reference>
<feature type="signal peptide" evidence="2">
    <location>
        <begin position="1"/>
        <end position="25"/>
    </location>
</feature>
<keyword evidence="2" id="KW-0732">Signal</keyword>
<dbReference type="PANTHER" id="PTHR42928">
    <property type="entry name" value="TRICARBOXYLATE-BINDING PROTEIN"/>
    <property type="match status" value="1"/>
</dbReference>
<dbReference type="AlphaFoldDB" id="A0A0H2M1T7"/>
<organism evidence="3 4">
    <name type="scientific">Variovorax paradoxus</name>
    <dbReference type="NCBI Taxonomy" id="34073"/>
    <lineage>
        <taxon>Bacteria</taxon>
        <taxon>Pseudomonadati</taxon>
        <taxon>Pseudomonadota</taxon>
        <taxon>Betaproteobacteria</taxon>
        <taxon>Burkholderiales</taxon>
        <taxon>Comamonadaceae</taxon>
        <taxon>Variovorax</taxon>
    </lineage>
</organism>
<comment type="caution">
    <text evidence="3">The sequence shown here is derived from an EMBL/GenBank/DDBJ whole genome shotgun (WGS) entry which is preliminary data.</text>
</comment>
<evidence type="ECO:0000256" key="2">
    <source>
        <dbReference type="SAM" id="SignalP"/>
    </source>
</evidence>
<accession>A0A0H2M1T7</accession>
<dbReference type="Gene3D" id="3.40.190.10">
    <property type="entry name" value="Periplasmic binding protein-like II"/>
    <property type="match status" value="1"/>
</dbReference>
<protein>
    <submittedName>
        <fullName evidence="3">Tripartite tricarboxylate transporter family receptor</fullName>
    </submittedName>
</protein>
<dbReference type="CDD" id="cd07012">
    <property type="entry name" value="PBP2_Bug_TTT"/>
    <property type="match status" value="1"/>
</dbReference>
<comment type="similarity">
    <text evidence="1">Belongs to the UPF0065 (bug) family.</text>
</comment>
<dbReference type="SUPFAM" id="SSF53850">
    <property type="entry name" value="Periplasmic binding protein-like II"/>
    <property type="match status" value="1"/>
</dbReference>
<keyword evidence="3" id="KW-0675">Receptor</keyword>
<evidence type="ECO:0000313" key="3">
    <source>
        <dbReference type="EMBL" id="KLN56393.1"/>
    </source>
</evidence>
<sequence>MTLLPRLASLTMAVAAALYAPAGFAFIDKPVHLIVPAPPGGTIDVIARIIGDQLAQEIKQPVVVENKPGAGGAIAVKYMLSQPSDGQTLMVTASNVLSEIPHVMKTGFDPLKDVKPVGIMARSALLFIAAPQFPAKDAKEAIAYVKAHPGQVSYASYSAGTASHYAGAILNQKAQLDMQHVPFAGSAPALAQVMGGQIPLMFDGTVTSKNLVAGGRVRLLGVAYKTRLPDFPNVPTMAEIGYPDLNFSNWTGVIASSQMPAALIEKIHAVLEKVAATPAFRGRLVSAGFEPVGPRSLEQAATELREEHGRNAEIVKSFGIQLN</sequence>
<keyword evidence="4" id="KW-1185">Reference proteome</keyword>
<evidence type="ECO:0000256" key="1">
    <source>
        <dbReference type="ARBA" id="ARBA00006987"/>
    </source>
</evidence>
<dbReference type="PIRSF" id="PIRSF017082">
    <property type="entry name" value="YflP"/>
    <property type="match status" value="1"/>
</dbReference>